<evidence type="ECO:0000256" key="3">
    <source>
        <dbReference type="ARBA" id="ARBA00022692"/>
    </source>
</evidence>
<dbReference type="SUPFAM" id="SSF103481">
    <property type="entry name" value="Multidrug resistance efflux transporter EmrE"/>
    <property type="match status" value="2"/>
</dbReference>
<dbReference type="Gene3D" id="1.10.3730.20">
    <property type="match status" value="1"/>
</dbReference>
<feature type="domain" description="EamA" evidence="7">
    <location>
        <begin position="153"/>
        <end position="287"/>
    </location>
</feature>
<evidence type="ECO:0000313" key="9">
    <source>
        <dbReference type="Proteomes" id="UP000003639"/>
    </source>
</evidence>
<evidence type="ECO:0000313" key="8">
    <source>
        <dbReference type="EMBL" id="EDN01094.1"/>
    </source>
</evidence>
<dbReference type="OrthoDB" id="9790852at2"/>
<protein>
    <submittedName>
        <fullName evidence="8">Putative membrane protein</fullName>
    </submittedName>
</protein>
<keyword evidence="3 6" id="KW-0812">Transmembrane</keyword>
<dbReference type="PANTHER" id="PTHR32322">
    <property type="entry name" value="INNER MEMBRANE TRANSPORTER"/>
    <property type="match status" value="1"/>
</dbReference>
<gene>
    <name evidence="8" type="ORF">BACCAP_01035</name>
</gene>
<feature type="domain" description="EamA" evidence="7">
    <location>
        <begin position="12"/>
        <end position="138"/>
    </location>
</feature>
<name>A6NS56_9FIRM</name>
<dbReference type="InterPro" id="IPR000620">
    <property type="entry name" value="EamA_dom"/>
</dbReference>
<feature type="transmembrane region" description="Helical" evidence="6">
    <location>
        <begin position="271"/>
        <end position="289"/>
    </location>
</feature>
<dbReference type="EMBL" id="AAXG02000007">
    <property type="protein sequence ID" value="EDN01094.1"/>
    <property type="molecule type" value="Genomic_DNA"/>
</dbReference>
<evidence type="ECO:0000256" key="1">
    <source>
        <dbReference type="ARBA" id="ARBA00004141"/>
    </source>
</evidence>
<proteinExistence type="inferred from homology"/>
<reference evidence="8 9" key="1">
    <citation type="submission" date="2007-04" db="EMBL/GenBank/DDBJ databases">
        <authorList>
            <person name="Fulton L."/>
            <person name="Clifton S."/>
            <person name="Fulton B."/>
            <person name="Xu J."/>
            <person name="Minx P."/>
            <person name="Pepin K.H."/>
            <person name="Johnson M."/>
            <person name="Thiruvilangam P."/>
            <person name="Bhonagiri V."/>
            <person name="Nash W.E."/>
            <person name="Mardis E.R."/>
            <person name="Wilson R.K."/>
        </authorList>
    </citation>
    <scope>NUCLEOTIDE SEQUENCE [LARGE SCALE GENOMIC DNA]</scope>
    <source>
        <strain evidence="8 9">ATCC 29799</strain>
    </source>
</reference>
<dbReference type="RefSeq" id="WP_006571583.1">
    <property type="nucleotide sequence ID" value="NZ_AAXG02000007.1"/>
</dbReference>
<dbReference type="PANTHER" id="PTHR32322:SF2">
    <property type="entry name" value="EAMA DOMAIN-CONTAINING PROTEIN"/>
    <property type="match status" value="1"/>
</dbReference>
<feature type="transmembrane region" description="Helical" evidence="6">
    <location>
        <begin position="215"/>
        <end position="235"/>
    </location>
</feature>
<comment type="caution">
    <text evidence="8">The sequence shown here is derived from an EMBL/GenBank/DDBJ whole genome shotgun (WGS) entry which is preliminary data.</text>
</comment>
<keyword evidence="4 6" id="KW-1133">Transmembrane helix</keyword>
<dbReference type="InterPro" id="IPR037185">
    <property type="entry name" value="EmrE-like"/>
</dbReference>
<evidence type="ECO:0000256" key="2">
    <source>
        <dbReference type="ARBA" id="ARBA00007362"/>
    </source>
</evidence>
<dbReference type="Proteomes" id="UP000003639">
    <property type="component" value="Unassembled WGS sequence"/>
</dbReference>
<dbReference type="GO" id="GO:0016020">
    <property type="term" value="C:membrane"/>
    <property type="evidence" value="ECO:0007669"/>
    <property type="project" value="UniProtKB-SubCell"/>
</dbReference>
<keyword evidence="9" id="KW-1185">Reference proteome</keyword>
<feature type="transmembrane region" description="Helical" evidence="6">
    <location>
        <begin position="183"/>
        <end position="203"/>
    </location>
</feature>
<feature type="transmembrane region" description="Helical" evidence="6">
    <location>
        <begin position="32"/>
        <end position="56"/>
    </location>
</feature>
<feature type="transmembrane region" description="Helical" evidence="6">
    <location>
        <begin position="247"/>
        <end position="265"/>
    </location>
</feature>
<evidence type="ECO:0000256" key="4">
    <source>
        <dbReference type="ARBA" id="ARBA00022989"/>
    </source>
</evidence>
<dbReference type="AlphaFoldDB" id="A6NS56"/>
<feature type="transmembrane region" description="Helical" evidence="6">
    <location>
        <begin position="98"/>
        <end position="116"/>
    </location>
</feature>
<reference evidence="8 9" key="2">
    <citation type="submission" date="2007-06" db="EMBL/GenBank/DDBJ databases">
        <title>Draft genome sequence of Pseudoflavonifractor capillosus ATCC 29799.</title>
        <authorList>
            <person name="Sudarsanam P."/>
            <person name="Ley R."/>
            <person name="Guruge J."/>
            <person name="Turnbaugh P.J."/>
            <person name="Mahowald M."/>
            <person name="Liep D."/>
            <person name="Gordon J."/>
        </authorList>
    </citation>
    <scope>NUCLEOTIDE SEQUENCE [LARGE SCALE GENOMIC DNA]</scope>
    <source>
        <strain evidence="8 9">ATCC 29799</strain>
    </source>
</reference>
<evidence type="ECO:0000256" key="5">
    <source>
        <dbReference type="ARBA" id="ARBA00023136"/>
    </source>
</evidence>
<comment type="similarity">
    <text evidence="2">Belongs to the EamA transporter family.</text>
</comment>
<comment type="subcellular location">
    <subcellularLocation>
        <location evidence="1">Membrane</location>
        <topology evidence="1">Multi-pass membrane protein</topology>
    </subcellularLocation>
</comment>
<evidence type="ECO:0000256" key="6">
    <source>
        <dbReference type="SAM" id="Phobius"/>
    </source>
</evidence>
<accession>A6NS56</accession>
<feature type="transmembrane region" description="Helical" evidence="6">
    <location>
        <begin position="152"/>
        <end position="171"/>
    </location>
</feature>
<organism evidence="8 9">
    <name type="scientific">Pseudoflavonifractor capillosus ATCC 29799</name>
    <dbReference type="NCBI Taxonomy" id="411467"/>
    <lineage>
        <taxon>Bacteria</taxon>
        <taxon>Bacillati</taxon>
        <taxon>Bacillota</taxon>
        <taxon>Clostridia</taxon>
        <taxon>Eubacteriales</taxon>
        <taxon>Oscillospiraceae</taxon>
        <taxon>Pseudoflavonifractor</taxon>
    </lineage>
</organism>
<dbReference type="InterPro" id="IPR050638">
    <property type="entry name" value="AA-Vitamin_Transporters"/>
</dbReference>
<feature type="transmembrane region" description="Helical" evidence="6">
    <location>
        <begin position="123"/>
        <end position="140"/>
    </location>
</feature>
<dbReference type="Pfam" id="PF00892">
    <property type="entry name" value="EamA"/>
    <property type="match status" value="2"/>
</dbReference>
<evidence type="ECO:0000259" key="7">
    <source>
        <dbReference type="Pfam" id="PF00892"/>
    </source>
</evidence>
<dbReference type="eggNOG" id="COG0697">
    <property type="taxonomic scope" value="Bacteria"/>
</dbReference>
<feature type="transmembrane region" description="Helical" evidence="6">
    <location>
        <begin position="68"/>
        <end position="86"/>
    </location>
</feature>
<dbReference type="STRING" id="411467.BACCAP_01035"/>
<keyword evidence="5 6" id="KW-0472">Membrane</keyword>
<sequence>MTKLTASPKAVLFLGVLGAAFSSFFVRWSQAPSLFTATCRLGWTVVLLLPVLLLRYRGELKRIKGRDILSCAASGALLALHFASWFESLRWTSVASSTVLVSTEVIFCALGFALFLKGKIPRLGVAAIALAFLGSVVLALSDGGGGDGRSALYGDLLSLAGAVFVALYTLIGRVERDHMSTTVYTFFTYLSSFLTLLLLDLITATPVVGYPPREWVIGLLLAVVCTLLGHSLFSWSLKYLSPSYVSAAKLCEPVFATVLAVPLFGELPGPVQAVGGILVLLGVLLYTRAE</sequence>